<dbReference type="GO" id="GO:0016706">
    <property type="term" value="F:2-oxoglutarate-dependent dioxygenase activity"/>
    <property type="evidence" value="ECO:0007669"/>
    <property type="project" value="TreeGrafter"/>
</dbReference>
<sequence length="397" mass="44196">MAPSLEEPVVTVAPSVTKSTVPVVAKDIVPGDNNLVGPWSRNTATTHTKIFLPSFPNIQWPPLEEVPYEDKGLRGDPKFRNLLRDATAVFDLNPKIGTEIHGVDLSKLDDAQRDDLARLIAYRGVVFFRSQKNFDIEAQRQLGQYWGKLHKHATTSVPRKQGLEDVHVVYTGDNSSDNRALFQPSFLWHSDVTYEIQPPSYTSLKLLTGPPRGGGGDTLWTSQYAAYDILSSHMQNYLKGLTALHSADMQANDSRALGRPVRREPVTTEHPLIRTNPVTGWNGLFFNPGFVTKIVGIPAAESNAIISFLTEVIATTQEMHARFSWNEDDVALWDNRSTNHSASYGFTPHRRHAVRVAVQAEKPVLEESGKSQEDELNALYGLPAVNKDGSRQSNYND</sequence>
<protein>
    <submittedName>
        <fullName evidence="8">Taurine catabolism dioxygenase TauD/TfdA</fullName>
    </submittedName>
</protein>
<dbReference type="SUPFAM" id="SSF51197">
    <property type="entry name" value="Clavaminate synthase-like"/>
    <property type="match status" value="1"/>
</dbReference>
<dbReference type="Pfam" id="PF02668">
    <property type="entry name" value="TauD"/>
    <property type="match status" value="1"/>
</dbReference>
<dbReference type="Gene3D" id="3.60.130.10">
    <property type="entry name" value="Clavaminate synthase-like"/>
    <property type="match status" value="1"/>
</dbReference>
<comment type="caution">
    <text evidence="8">The sequence shown here is derived from an EMBL/GenBank/DDBJ whole genome shotgun (WGS) entry which is preliminary data.</text>
</comment>
<proteinExistence type="inferred from homology"/>
<keyword evidence="4 8" id="KW-0223">Dioxygenase</keyword>
<organism evidence="8 9">
    <name type="scientific">Penicillium bovifimosum</name>
    <dbReference type="NCBI Taxonomy" id="126998"/>
    <lineage>
        <taxon>Eukaryota</taxon>
        <taxon>Fungi</taxon>
        <taxon>Dikarya</taxon>
        <taxon>Ascomycota</taxon>
        <taxon>Pezizomycotina</taxon>
        <taxon>Eurotiomycetes</taxon>
        <taxon>Eurotiomycetidae</taxon>
        <taxon>Eurotiales</taxon>
        <taxon>Aspergillaceae</taxon>
        <taxon>Penicillium</taxon>
    </lineage>
</organism>
<dbReference type="PANTHER" id="PTHR30468">
    <property type="entry name" value="ALPHA-KETOGLUTARATE-DEPENDENT SULFONATE DIOXYGENASE"/>
    <property type="match status" value="1"/>
</dbReference>
<dbReference type="GO" id="GO:0005737">
    <property type="term" value="C:cytoplasm"/>
    <property type="evidence" value="ECO:0007669"/>
    <property type="project" value="TreeGrafter"/>
</dbReference>
<dbReference type="EMBL" id="JAPQKL010000008">
    <property type="protein sequence ID" value="KAJ5120848.1"/>
    <property type="molecule type" value="Genomic_DNA"/>
</dbReference>
<reference evidence="8" key="2">
    <citation type="journal article" date="2023" name="IMA Fungus">
        <title>Comparative genomic study of the Penicillium genus elucidates a diverse pangenome and 15 lateral gene transfer events.</title>
        <authorList>
            <person name="Petersen C."/>
            <person name="Sorensen T."/>
            <person name="Nielsen M.R."/>
            <person name="Sondergaard T.E."/>
            <person name="Sorensen J.L."/>
            <person name="Fitzpatrick D.A."/>
            <person name="Frisvad J.C."/>
            <person name="Nielsen K.L."/>
        </authorList>
    </citation>
    <scope>NUCLEOTIDE SEQUENCE</scope>
    <source>
        <strain evidence="8">IBT 22155</strain>
    </source>
</reference>
<evidence type="ECO:0000313" key="8">
    <source>
        <dbReference type="EMBL" id="KAJ5120848.1"/>
    </source>
</evidence>
<name>A0A9W9KV89_9EURO</name>
<accession>A0A9W9KV89</accession>
<dbReference type="GeneID" id="81410150"/>
<dbReference type="InterPro" id="IPR003819">
    <property type="entry name" value="TauD/TfdA-like"/>
</dbReference>
<evidence type="ECO:0000259" key="7">
    <source>
        <dbReference type="Pfam" id="PF02668"/>
    </source>
</evidence>
<dbReference type="GO" id="GO:0046872">
    <property type="term" value="F:metal ion binding"/>
    <property type="evidence" value="ECO:0007669"/>
    <property type="project" value="UniProtKB-KW"/>
</dbReference>
<evidence type="ECO:0000256" key="4">
    <source>
        <dbReference type="ARBA" id="ARBA00022964"/>
    </source>
</evidence>
<feature type="domain" description="TauD/TfdA-like" evidence="7">
    <location>
        <begin position="89"/>
        <end position="356"/>
    </location>
</feature>
<dbReference type="PANTHER" id="PTHR30468:SF31">
    <property type="entry name" value="ALPHA-KETOGLUTARATE-DEPENDENT SULFONATE DIOXYGENASE-RELATED"/>
    <property type="match status" value="1"/>
</dbReference>
<dbReference type="RefSeq" id="XP_056517352.1">
    <property type="nucleotide sequence ID" value="XM_056670979.1"/>
</dbReference>
<evidence type="ECO:0000313" key="9">
    <source>
        <dbReference type="Proteomes" id="UP001149079"/>
    </source>
</evidence>
<dbReference type="FunFam" id="3.60.130.10:FF:000003">
    <property type="entry name" value="Alpha-ketoglutarate-dependent taurine dioxygenase"/>
    <property type="match status" value="1"/>
</dbReference>
<keyword evidence="5" id="KW-0560">Oxidoreductase</keyword>
<dbReference type="OrthoDB" id="10257314at2759"/>
<comment type="similarity">
    <text evidence="2">Belongs to the TfdA dioxygenase family.</text>
</comment>
<keyword evidence="6" id="KW-0408">Iron</keyword>
<comment type="cofactor">
    <cofactor evidence="1">
        <name>Fe(2+)</name>
        <dbReference type="ChEBI" id="CHEBI:29033"/>
    </cofactor>
</comment>
<evidence type="ECO:0000256" key="1">
    <source>
        <dbReference type="ARBA" id="ARBA00001954"/>
    </source>
</evidence>
<evidence type="ECO:0000256" key="6">
    <source>
        <dbReference type="ARBA" id="ARBA00023004"/>
    </source>
</evidence>
<dbReference type="InterPro" id="IPR051323">
    <property type="entry name" value="AtsK-like"/>
</dbReference>
<dbReference type="AlphaFoldDB" id="A0A9W9KV89"/>
<dbReference type="Proteomes" id="UP001149079">
    <property type="component" value="Unassembled WGS sequence"/>
</dbReference>
<gene>
    <name evidence="8" type="ORF">N7515_010236</name>
</gene>
<evidence type="ECO:0000256" key="2">
    <source>
        <dbReference type="ARBA" id="ARBA00005896"/>
    </source>
</evidence>
<keyword evidence="3" id="KW-0479">Metal-binding</keyword>
<reference evidence="8" key="1">
    <citation type="submission" date="2022-11" db="EMBL/GenBank/DDBJ databases">
        <authorList>
            <person name="Petersen C."/>
        </authorList>
    </citation>
    <scope>NUCLEOTIDE SEQUENCE</scope>
    <source>
        <strain evidence="8">IBT 22155</strain>
    </source>
</reference>
<evidence type="ECO:0000256" key="3">
    <source>
        <dbReference type="ARBA" id="ARBA00022723"/>
    </source>
</evidence>
<dbReference type="InterPro" id="IPR042098">
    <property type="entry name" value="TauD-like_sf"/>
</dbReference>
<keyword evidence="9" id="KW-1185">Reference proteome</keyword>
<evidence type="ECO:0000256" key="5">
    <source>
        <dbReference type="ARBA" id="ARBA00023002"/>
    </source>
</evidence>